<dbReference type="CDD" id="cd07185">
    <property type="entry name" value="OmpA_C-like"/>
    <property type="match status" value="1"/>
</dbReference>
<comment type="caution">
    <text evidence="8">The sequence shown here is derived from an EMBL/GenBank/DDBJ whole genome shotgun (WGS) entry which is preliminary data.</text>
</comment>
<gene>
    <name evidence="8" type="ORF">F4561_006269</name>
</gene>
<evidence type="ECO:0000313" key="9">
    <source>
        <dbReference type="Proteomes" id="UP000523007"/>
    </source>
</evidence>
<evidence type="ECO:0000256" key="1">
    <source>
        <dbReference type="ARBA" id="ARBA00004442"/>
    </source>
</evidence>
<organism evidence="8 9">
    <name type="scientific">Lipingzhangella halophila</name>
    <dbReference type="NCBI Taxonomy" id="1783352"/>
    <lineage>
        <taxon>Bacteria</taxon>
        <taxon>Bacillati</taxon>
        <taxon>Actinomycetota</taxon>
        <taxon>Actinomycetes</taxon>
        <taxon>Streptosporangiales</taxon>
        <taxon>Nocardiopsidaceae</taxon>
        <taxon>Lipingzhangella</taxon>
    </lineage>
</organism>
<protein>
    <submittedName>
        <fullName evidence="8">Outer membrane protein OmpA-like peptidoglycan-associated protein</fullName>
    </submittedName>
</protein>
<keyword evidence="3" id="KW-0998">Cell outer membrane</keyword>
<dbReference type="Gene3D" id="3.30.1330.60">
    <property type="entry name" value="OmpA-like domain"/>
    <property type="match status" value="1"/>
</dbReference>
<dbReference type="PROSITE" id="PS51123">
    <property type="entry name" value="OMPA_2"/>
    <property type="match status" value="1"/>
</dbReference>
<evidence type="ECO:0000259" key="7">
    <source>
        <dbReference type="PROSITE" id="PS51123"/>
    </source>
</evidence>
<feature type="region of interest" description="Disordered" evidence="5">
    <location>
        <begin position="24"/>
        <end position="92"/>
    </location>
</feature>
<comment type="subcellular location">
    <subcellularLocation>
        <location evidence="1">Cell outer membrane</location>
    </subcellularLocation>
</comment>
<evidence type="ECO:0000256" key="3">
    <source>
        <dbReference type="ARBA" id="ARBA00023237"/>
    </source>
</evidence>
<dbReference type="AlphaFoldDB" id="A0A7W7RNQ3"/>
<sequence length="213" mass="22065">MPPNKIRHGVLVLLASTFSLAACGTGAGEGEEAPATDASGSGADSGGGNLEAGGGEPTQPDVEFHENESTSSVERQVSETLSDLGAETRDGDTVVTLPDRVLFDTDEDTVRSDAEGTLDDLAEAIVFFDDAPVIVAGHTDSDGAKSYNQDLSERRAESVADYLDGAGVPEGSITSEGHGETDPVASNDDEDGRAENRRVEVVIEGVELDELGE</sequence>
<feature type="signal peptide" evidence="6">
    <location>
        <begin position="1"/>
        <end position="21"/>
    </location>
</feature>
<keyword evidence="2 4" id="KW-0472">Membrane</keyword>
<feature type="chain" id="PRO_5038973217" evidence="6">
    <location>
        <begin position="22"/>
        <end position="213"/>
    </location>
</feature>
<accession>A0A7W7RNQ3</accession>
<dbReference type="Proteomes" id="UP000523007">
    <property type="component" value="Unassembled WGS sequence"/>
</dbReference>
<dbReference type="PRINTS" id="PR01021">
    <property type="entry name" value="OMPADOMAIN"/>
</dbReference>
<feature type="compositionally biased region" description="Gly residues" evidence="5">
    <location>
        <begin position="43"/>
        <end position="56"/>
    </location>
</feature>
<dbReference type="PANTHER" id="PTHR30329:SF21">
    <property type="entry name" value="LIPOPROTEIN YIAD-RELATED"/>
    <property type="match status" value="1"/>
</dbReference>
<name>A0A7W7RNQ3_9ACTN</name>
<evidence type="ECO:0000256" key="2">
    <source>
        <dbReference type="ARBA" id="ARBA00023136"/>
    </source>
</evidence>
<evidence type="ECO:0000256" key="4">
    <source>
        <dbReference type="PROSITE-ProRule" id="PRU00473"/>
    </source>
</evidence>
<dbReference type="InterPro" id="IPR006664">
    <property type="entry name" value="OMP_bac"/>
</dbReference>
<keyword evidence="9" id="KW-1185">Reference proteome</keyword>
<dbReference type="GO" id="GO:0009279">
    <property type="term" value="C:cell outer membrane"/>
    <property type="evidence" value="ECO:0007669"/>
    <property type="project" value="UniProtKB-SubCell"/>
</dbReference>
<dbReference type="PANTHER" id="PTHR30329">
    <property type="entry name" value="STATOR ELEMENT OF FLAGELLAR MOTOR COMPLEX"/>
    <property type="match status" value="1"/>
</dbReference>
<dbReference type="PROSITE" id="PS51257">
    <property type="entry name" value="PROKAR_LIPOPROTEIN"/>
    <property type="match status" value="1"/>
</dbReference>
<proteinExistence type="predicted"/>
<feature type="compositionally biased region" description="Polar residues" evidence="5">
    <location>
        <begin position="69"/>
        <end position="81"/>
    </location>
</feature>
<evidence type="ECO:0000256" key="5">
    <source>
        <dbReference type="SAM" id="MobiDB-lite"/>
    </source>
</evidence>
<evidence type="ECO:0000256" key="6">
    <source>
        <dbReference type="SAM" id="SignalP"/>
    </source>
</evidence>
<dbReference type="EMBL" id="JACHJT010000002">
    <property type="protein sequence ID" value="MBB4935375.1"/>
    <property type="molecule type" value="Genomic_DNA"/>
</dbReference>
<evidence type="ECO:0000313" key="8">
    <source>
        <dbReference type="EMBL" id="MBB4935375.1"/>
    </source>
</evidence>
<keyword evidence="6" id="KW-0732">Signal</keyword>
<dbReference type="SUPFAM" id="SSF103088">
    <property type="entry name" value="OmpA-like"/>
    <property type="match status" value="1"/>
</dbReference>
<reference evidence="8 9" key="1">
    <citation type="submission" date="2020-08" db="EMBL/GenBank/DDBJ databases">
        <title>Sequencing the genomes of 1000 actinobacteria strains.</title>
        <authorList>
            <person name="Klenk H.-P."/>
        </authorList>
    </citation>
    <scope>NUCLEOTIDE SEQUENCE [LARGE SCALE GENOMIC DNA]</scope>
    <source>
        <strain evidence="8 9">DSM 102030</strain>
    </source>
</reference>
<feature type="domain" description="OmpA-like" evidence="7">
    <location>
        <begin position="90"/>
        <end position="207"/>
    </location>
</feature>
<dbReference type="RefSeq" id="WP_184585115.1">
    <property type="nucleotide sequence ID" value="NZ_JACHJT010000002.1"/>
</dbReference>
<dbReference type="InterPro" id="IPR036737">
    <property type="entry name" value="OmpA-like_sf"/>
</dbReference>
<feature type="region of interest" description="Disordered" evidence="5">
    <location>
        <begin position="163"/>
        <end position="199"/>
    </location>
</feature>
<dbReference type="Pfam" id="PF00691">
    <property type="entry name" value="OmpA"/>
    <property type="match status" value="1"/>
</dbReference>
<dbReference type="InterPro" id="IPR050330">
    <property type="entry name" value="Bact_OuterMem_StrucFunc"/>
</dbReference>
<dbReference type="InterPro" id="IPR006665">
    <property type="entry name" value="OmpA-like"/>
</dbReference>